<evidence type="ECO:0008006" key="3">
    <source>
        <dbReference type="Google" id="ProtNLM"/>
    </source>
</evidence>
<organism evidence="1 2">
    <name type="scientific">Plantactinospora siamensis</name>
    <dbReference type="NCBI Taxonomy" id="555372"/>
    <lineage>
        <taxon>Bacteria</taxon>
        <taxon>Bacillati</taxon>
        <taxon>Actinomycetota</taxon>
        <taxon>Actinomycetes</taxon>
        <taxon>Micromonosporales</taxon>
        <taxon>Micromonosporaceae</taxon>
        <taxon>Plantactinospora</taxon>
    </lineage>
</organism>
<dbReference type="Proteomes" id="UP001589894">
    <property type="component" value="Unassembled WGS sequence"/>
</dbReference>
<evidence type="ECO:0000313" key="1">
    <source>
        <dbReference type="EMBL" id="MFC0565937.1"/>
    </source>
</evidence>
<gene>
    <name evidence="1" type="ORF">ACFFHU_17585</name>
</gene>
<accession>A0ABV6NYS5</accession>
<sequence length="107" mass="12020">MTERDWTPEACTLPTAERPGRLAEFDEVLRAALIEQRRTAPTRLCWILHPSAERAINDLVARESDCCSFFAFAVDRTDGAVRVQVTVPPGHVDVLDGMAERFGQVHR</sequence>
<protein>
    <recommendedName>
        <fullName evidence="3">Arsenate reductase</fullName>
    </recommendedName>
</protein>
<proteinExistence type="predicted"/>
<dbReference type="RefSeq" id="WP_377340263.1">
    <property type="nucleotide sequence ID" value="NZ_JBHLUE010000016.1"/>
</dbReference>
<comment type="caution">
    <text evidence="1">The sequence shown here is derived from an EMBL/GenBank/DDBJ whole genome shotgun (WGS) entry which is preliminary data.</text>
</comment>
<evidence type="ECO:0000313" key="2">
    <source>
        <dbReference type="Proteomes" id="UP001589894"/>
    </source>
</evidence>
<keyword evidence="2" id="KW-1185">Reference proteome</keyword>
<dbReference type="EMBL" id="JBHLUE010000016">
    <property type="protein sequence ID" value="MFC0565937.1"/>
    <property type="molecule type" value="Genomic_DNA"/>
</dbReference>
<name>A0ABV6NYS5_9ACTN</name>
<reference evidence="1 2" key="1">
    <citation type="submission" date="2024-09" db="EMBL/GenBank/DDBJ databases">
        <authorList>
            <person name="Sun Q."/>
            <person name="Mori K."/>
        </authorList>
    </citation>
    <scope>NUCLEOTIDE SEQUENCE [LARGE SCALE GENOMIC DNA]</scope>
    <source>
        <strain evidence="1 2">TBRC 2205</strain>
    </source>
</reference>